<evidence type="ECO:0000313" key="2">
    <source>
        <dbReference type="Proteomes" id="UP000012062"/>
    </source>
</evidence>
<sequence>MMQKSGKRLSDDIMLYLFDLEADSDFRSIRPEIIRL</sequence>
<comment type="caution">
    <text evidence="1">The sequence shown here is derived from an EMBL/GenBank/DDBJ whole genome shotgun (WGS) entry which is preliminary data.</text>
</comment>
<organism evidence="1 2">
    <name type="scientific">Mesorhizobium metallidurans STM 2683</name>
    <dbReference type="NCBI Taxonomy" id="1297569"/>
    <lineage>
        <taxon>Bacteria</taxon>
        <taxon>Pseudomonadati</taxon>
        <taxon>Pseudomonadota</taxon>
        <taxon>Alphaproteobacteria</taxon>
        <taxon>Hyphomicrobiales</taxon>
        <taxon>Phyllobacteriaceae</taxon>
        <taxon>Mesorhizobium</taxon>
    </lineage>
</organism>
<name>M5F5H7_9HYPH</name>
<proteinExistence type="predicted"/>
<accession>M5F5H7</accession>
<dbReference type="AlphaFoldDB" id="M5F5H7"/>
<reference evidence="1 2" key="1">
    <citation type="submission" date="2013-02" db="EMBL/GenBank/DDBJ databases">
        <authorList>
            <person name="Genoscope - CEA"/>
        </authorList>
    </citation>
    <scope>NUCLEOTIDE SEQUENCE [LARGE SCALE GENOMIC DNA]</scope>
    <source>
        <strain evidence="1 2">STM 2683</strain>
    </source>
</reference>
<protein>
    <submittedName>
        <fullName evidence="1">Uncharacterized protein</fullName>
    </submittedName>
</protein>
<dbReference type="Proteomes" id="UP000012062">
    <property type="component" value="Unassembled WGS sequence"/>
</dbReference>
<keyword evidence="2" id="KW-1185">Reference proteome</keyword>
<dbReference type="EMBL" id="CAUM01000115">
    <property type="protein sequence ID" value="CCV07146.1"/>
    <property type="molecule type" value="Genomic_DNA"/>
</dbReference>
<evidence type="ECO:0000313" key="1">
    <source>
        <dbReference type="EMBL" id="CCV07146.1"/>
    </source>
</evidence>
<gene>
    <name evidence="1" type="ORF">MESS2_480008</name>
</gene>